<name>A0A2T4YMP2_9SPHN</name>
<dbReference type="Proteomes" id="UP000240996">
    <property type="component" value="Unassembled WGS sequence"/>
</dbReference>
<proteinExistence type="predicted"/>
<keyword evidence="2" id="KW-1185">Reference proteome</keyword>
<comment type="caution">
    <text evidence="1">The sequence shown here is derived from an EMBL/GenBank/DDBJ whole genome shotgun (WGS) entry which is preliminary data.</text>
</comment>
<dbReference type="AlphaFoldDB" id="A0A2T4YMP2"/>
<sequence length="197" mass="20963">MTPQEQLKNLQTKQATAKAQHGAYALALTSDDAARLVNAEADVLGLPRLHEQMSDAKRAEMIEAQAACVRIMEFVDRQLPGALQNVEHALAERRRAQGQHVRSEVVPPLLNAAKEAGAVFGRALASLAAAEDAALRLQSRPGTPYGHGNASALCAAMSSAQAANIYCDVGPGRGAWDWPGYSETAAKIEEQIQEVAP</sequence>
<dbReference type="RefSeq" id="WP_107933380.1">
    <property type="nucleotide sequence ID" value="NZ_PZZN01000003.1"/>
</dbReference>
<reference evidence="1 2" key="1">
    <citation type="submission" date="2018-04" db="EMBL/GenBank/DDBJ databases">
        <title>Genomic Encyclopedia of Type Strains, Phase III (KMG-III): the genomes of soil and plant-associated and newly described type strains.</title>
        <authorList>
            <person name="Whitman W."/>
        </authorList>
    </citation>
    <scope>NUCLEOTIDE SEQUENCE [LARGE SCALE GENOMIC DNA]</scope>
    <source>
        <strain evidence="1 2">NW12</strain>
    </source>
</reference>
<protein>
    <submittedName>
        <fullName evidence="1">Uncharacterized protein</fullName>
    </submittedName>
</protein>
<organism evidence="1 2">
    <name type="scientific">Sphingomonas aerolata</name>
    <dbReference type="NCBI Taxonomy" id="185951"/>
    <lineage>
        <taxon>Bacteria</taxon>
        <taxon>Pseudomonadati</taxon>
        <taxon>Pseudomonadota</taxon>
        <taxon>Alphaproteobacteria</taxon>
        <taxon>Sphingomonadales</taxon>
        <taxon>Sphingomonadaceae</taxon>
        <taxon>Sphingomonas</taxon>
    </lineage>
</organism>
<dbReference type="EMBL" id="PZZN01000003">
    <property type="protein sequence ID" value="PTM44676.1"/>
    <property type="molecule type" value="Genomic_DNA"/>
</dbReference>
<evidence type="ECO:0000313" key="1">
    <source>
        <dbReference type="EMBL" id="PTM44676.1"/>
    </source>
</evidence>
<gene>
    <name evidence="1" type="ORF">C8J24_2883</name>
</gene>
<evidence type="ECO:0000313" key="2">
    <source>
        <dbReference type="Proteomes" id="UP000240996"/>
    </source>
</evidence>
<accession>A0A2T4YMP2</accession>